<dbReference type="Proteomes" id="UP001597319">
    <property type="component" value="Unassembled WGS sequence"/>
</dbReference>
<gene>
    <name evidence="1" type="ORF">ACFSR1_09320</name>
</gene>
<dbReference type="RefSeq" id="WP_378291818.1">
    <property type="nucleotide sequence ID" value="NZ_JBHULE010000019.1"/>
</dbReference>
<organism evidence="1 2">
    <name type="scientific">Aquimarina rubra</name>
    <dbReference type="NCBI Taxonomy" id="1920033"/>
    <lineage>
        <taxon>Bacteria</taxon>
        <taxon>Pseudomonadati</taxon>
        <taxon>Bacteroidota</taxon>
        <taxon>Flavobacteriia</taxon>
        <taxon>Flavobacteriales</taxon>
        <taxon>Flavobacteriaceae</taxon>
        <taxon>Aquimarina</taxon>
    </lineage>
</organism>
<evidence type="ECO:0000313" key="2">
    <source>
        <dbReference type="Proteomes" id="UP001597319"/>
    </source>
</evidence>
<sequence length="157" mass="18054">MNKKIQDKWKEGYLPGYDCITYGDGTFTIANTYSVIETETKKNKRFWFPLCDTTLEGILKYDDDIWTEIDIYHGAFEYENQKFVFGDGAMGNEGYIASITVTGELNWAIFFTFSNPINKAEVKNEHLICYGDTGAIIDIDLNNITKIKVIQQNDWAE</sequence>
<name>A0ABW5LEU6_9FLAO</name>
<reference evidence="2" key="1">
    <citation type="journal article" date="2019" name="Int. J. Syst. Evol. Microbiol.">
        <title>The Global Catalogue of Microorganisms (GCM) 10K type strain sequencing project: providing services to taxonomists for standard genome sequencing and annotation.</title>
        <authorList>
            <consortium name="The Broad Institute Genomics Platform"/>
            <consortium name="The Broad Institute Genome Sequencing Center for Infectious Disease"/>
            <person name="Wu L."/>
            <person name="Ma J."/>
        </authorList>
    </citation>
    <scope>NUCLEOTIDE SEQUENCE [LARGE SCALE GENOMIC DNA]</scope>
    <source>
        <strain evidence="2">KCTC 52274</strain>
    </source>
</reference>
<dbReference type="EMBL" id="JBHULE010000019">
    <property type="protein sequence ID" value="MFD2562862.1"/>
    <property type="molecule type" value="Genomic_DNA"/>
</dbReference>
<comment type="caution">
    <text evidence="1">The sequence shown here is derived from an EMBL/GenBank/DDBJ whole genome shotgun (WGS) entry which is preliminary data.</text>
</comment>
<evidence type="ECO:0008006" key="3">
    <source>
        <dbReference type="Google" id="ProtNLM"/>
    </source>
</evidence>
<evidence type="ECO:0000313" key="1">
    <source>
        <dbReference type="EMBL" id="MFD2562862.1"/>
    </source>
</evidence>
<protein>
    <recommendedName>
        <fullName evidence="3">DUF4241 domain-containing protein</fullName>
    </recommendedName>
</protein>
<proteinExistence type="predicted"/>
<keyword evidence="2" id="KW-1185">Reference proteome</keyword>
<accession>A0ABW5LEU6</accession>